<reference evidence="7" key="1">
    <citation type="submission" date="2023-03" db="EMBL/GenBank/DDBJ databases">
        <title>Massive genome expansion in bonnet fungi (Mycena s.s.) driven by repeated elements and novel gene families across ecological guilds.</title>
        <authorList>
            <consortium name="Lawrence Berkeley National Laboratory"/>
            <person name="Harder C.B."/>
            <person name="Miyauchi S."/>
            <person name="Viragh M."/>
            <person name="Kuo A."/>
            <person name="Thoen E."/>
            <person name="Andreopoulos B."/>
            <person name="Lu D."/>
            <person name="Skrede I."/>
            <person name="Drula E."/>
            <person name="Henrissat B."/>
            <person name="Morin E."/>
            <person name="Kohler A."/>
            <person name="Barry K."/>
            <person name="LaButti K."/>
            <person name="Morin E."/>
            <person name="Salamov A."/>
            <person name="Lipzen A."/>
            <person name="Mereny Z."/>
            <person name="Hegedus B."/>
            <person name="Baldrian P."/>
            <person name="Stursova M."/>
            <person name="Weitz H."/>
            <person name="Taylor A."/>
            <person name="Grigoriev I.V."/>
            <person name="Nagy L.G."/>
            <person name="Martin F."/>
            <person name="Kauserud H."/>
        </authorList>
    </citation>
    <scope>NUCLEOTIDE SEQUENCE</scope>
    <source>
        <strain evidence="7">CBHHK188m</strain>
    </source>
</reference>
<dbReference type="SUPFAM" id="SSF51316">
    <property type="entry name" value="Mss4-like"/>
    <property type="match status" value="1"/>
</dbReference>
<evidence type="ECO:0000313" key="8">
    <source>
        <dbReference type="Proteomes" id="UP001215280"/>
    </source>
</evidence>
<proteinExistence type="inferred from homology"/>
<dbReference type="PANTHER" id="PTHR33337:SF39">
    <property type="entry name" value="DUF636 DOMAIN PROTEIN (AFU_ORTHOLOGUE AFUA_6G11530)"/>
    <property type="match status" value="1"/>
</dbReference>
<evidence type="ECO:0000256" key="3">
    <source>
        <dbReference type="ARBA" id="ARBA00022833"/>
    </source>
</evidence>
<comment type="caution">
    <text evidence="7">The sequence shown here is derived from an EMBL/GenBank/DDBJ whole genome shotgun (WGS) entry which is preliminary data.</text>
</comment>
<feature type="region of interest" description="Disordered" evidence="5">
    <location>
        <begin position="1"/>
        <end position="21"/>
    </location>
</feature>
<organism evidence="7 8">
    <name type="scientific">Mycena maculata</name>
    <dbReference type="NCBI Taxonomy" id="230809"/>
    <lineage>
        <taxon>Eukaryota</taxon>
        <taxon>Fungi</taxon>
        <taxon>Dikarya</taxon>
        <taxon>Basidiomycota</taxon>
        <taxon>Agaricomycotina</taxon>
        <taxon>Agaricomycetes</taxon>
        <taxon>Agaricomycetidae</taxon>
        <taxon>Agaricales</taxon>
        <taxon>Marasmiineae</taxon>
        <taxon>Mycenaceae</taxon>
        <taxon>Mycena</taxon>
    </lineage>
</organism>
<dbReference type="GO" id="GO:0016846">
    <property type="term" value="F:carbon-sulfur lyase activity"/>
    <property type="evidence" value="ECO:0007669"/>
    <property type="project" value="InterPro"/>
</dbReference>
<dbReference type="AlphaFoldDB" id="A0AAD7IYP0"/>
<evidence type="ECO:0000256" key="1">
    <source>
        <dbReference type="ARBA" id="ARBA00005495"/>
    </source>
</evidence>
<gene>
    <name evidence="7" type="ORF">DFH07DRAFT_824183</name>
</gene>
<feature type="compositionally biased region" description="Basic and acidic residues" evidence="5">
    <location>
        <begin position="12"/>
        <end position="21"/>
    </location>
</feature>
<sequence length="175" mass="18886">MPGRSSKASSSDPRKMSPTEHKGACLCKGVQYTLAGEPQTVVICHCPDCAASGGSGFSVNAWYAKENVQVTAGADLLRTYEDIGRLTPDNTVLREFCSICGSNVFGTAPQRPESPVFVAVGTVIGDLGPEFTPKKEFYCLFRDKWMHPVDGASSDLSDIPFPLTKATWRETETTS</sequence>
<feature type="domain" description="CENP-V/GFA" evidence="6">
    <location>
        <begin position="21"/>
        <end position="150"/>
    </location>
</feature>
<accession>A0AAD7IYP0</accession>
<evidence type="ECO:0000256" key="2">
    <source>
        <dbReference type="ARBA" id="ARBA00022723"/>
    </source>
</evidence>
<protein>
    <submittedName>
        <fullName evidence="7">Mss4-like protein</fullName>
    </submittedName>
</protein>
<keyword evidence="2" id="KW-0479">Metal-binding</keyword>
<dbReference type="Pfam" id="PF04828">
    <property type="entry name" value="GFA"/>
    <property type="match status" value="1"/>
</dbReference>
<keyword evidence="4" id="KW-0456">Lyase</keyword>
<dbReference type="Gene3D" id="3.90.1590.10">
    <property type="entry name" value="glutathione-dependent formaldehyde- activating enzyme (gfa)"/>
    <property type="match status" value="1"/>
</dbReference>
<dbReference type="GO" id="GO:0046872">
    <property type="term" value="F:metal ion binding"/>
    <property type="evidence" value="ECO:0007669"/>
    <property type="project" value="UniProtKB-KW"/>
</dbReference>
<evidence type="ECO:0000256" key="4">
    <source>
        <dbReference type="ARBA" id="ARBA00023239"/>
    </source>
</evidence>
<feature type="compositionally biased region" description="Polar residues" evidence="5">
    <location>
        <begin position="1"/>
        <end position="11"/>
    </location>
</feature>
<dbReference type="InterPro" id="IPR011057">
    <property type="entry name" value="Mss4-like_sf"/>
</dbReference>
<name>A0AAD7IYP0_9AGAR</name>
<keyword evidence="3" id="KW-0862">Zinc</keyword>
<dbReference type="PANTHER" id="PTHR33337">
    <property type="entry name" value="GFA DOMAIN-CONTAINING PROTEIN"/>
    <property type="match status" value="1"/>
</dbReference>
<dbReference type="Proteomes" id="UP001215280">
    <property type="component" value="Unassembled WGS sequence"/>
</dbReference>
<comment type="similarity">
    <text evidence="1">Belongs to the Gfa family.</text>
</comment>
<dbReference type="InterPro" id="IPR006913">
    <property type="entry name" value="CENP-V/GFA"/>
</dbReference>
<evidence type="ECO:0000256" key="5">
    <source>
        <dbReference type="SAM" id="MobiDB-lite"/>
    </source>
</evidence>
<evidence type="ECO:0000313" key="7">
    <source>
        <dbReference type="EMBL" id="KAJ7753351.1"/>
    </source>
</evidence>
<dbReference type="EMBL" id="JARJLG010000071">
    <property type="protein sequence ID" value="KAJ7753351.1"/>
    <property type="molecule type" value="Genomic_DNA"/>
</dbReference>
<evidence type="ECO:0000259" key="6">
    <source>
        <dbReference type="PROSITE" id="PS51891"/>
    </source>
</evidence>
<keyword evidence="8" id="KW-1185">Reference proteome</keyword>
<dbReference type="PROSITE" id="PS51891">
    <property type="entry name" value="CENP_V_GFA"/>
    <property type="match status" value="1"/>
</dbReference>